<dbReference type="EMBL" id="CM055731">
    <property type="protein sequence ID" value="KAJ8012499.1"/>
    <property type="molecule type" value="Genomic_DNA"/>
</dbReference>
<proteinExistence type="predicted"/>
<protein>
    <submittedName>
        <fullName evidence="1">Uncharacterized protein</fullName>
    </submittedName>
</protein>
<reference evidence="1" key="1">
    <citation type="submission" date="2021-05" db="EMBL/GenBank/DDBJ databases">
        <authorList>
            <person name="Pan Q."/>
            <person name="Jouanno E."/>
            <person name="Zahm M."/>
            <person name="Klopp C."/>
            <person name="Cabau C."/>
            <person name="Louis A."/>
            <person name="Berthelot C."/>
            <person name="Parey E."/>
            <person name="Roest Crollius H."/>
            <person name="Montfort J."/>
            <person name="Robinson-Rechavi M."/>
            <person name="Bouchez O."/>
            <person name="Lampietro C."/>
            <person name="Lopez Roques C."/>
            <person name="Donnadieu C."/>
            <person name="Postlethwait J."/>
            <person name="Bobe J."/>
            <person name="Dillon D."/>
            <person name="Chandos A."/>
            <person name="von Hippel F."/>
            <person name="Guiguen Y."/>
        </authorList>
    </citation>
    <scope>NUCLEOTIDE SEQUENCE</scope>
    <source>
        <strain evidence="1">YG-Jan2019</strain>
    </source>
</reference>
<keyword evidence="2" id="KW-1185">Reference proteome</keyword>
<gene>
    <name evidence="1" type="ORF">DPEC_G00043460</name>
</gene>
<name>A0ACC2H987_DALPE</name>
<comment type="caution">
    <text evidence="1">The sequence shown here is derived from an EMBL/GenBank/DDBJ whole genome shotgun (WGS) entry which is preliminary data.</text>
</comment>
<organism evidence="1 2">
    <name type="scientific">Dallia pectoralis</name>
    <name type="common">Alaska blackfish</name>
    <dbReference type="NCBI Taxonomy" id="75939"/>
    <lineage>
        <taxon>Eukaryota</taxon>
        <taxon>Metazoa</taxon>
        <taxon>Chordata</taxon>
        <taxon>Craniata</taxon>
        <taxon>Vertebrata</taxon>
        <taxon>Euteleostomi</taxon>
        <taxon>Actinopterygii</taxon>
        <taxon>Neopterygii</taxon>
        <taxon>Teleostei</taxon>
        <taxon>Protacanthopterygii</taxon>
        <taxon>Esociformes</taxon>
        <taxon>Umbridae</taxon>
        <taxon>Dallia</taxon>
    </lineage>
</organism>
<evidence type="ECO:0000313" key="1">
    <source>
        <dbReference type="EMBL" id="KAJ8012499.1"/>
    </source>
</evidence>
<evidence type="ECO:0000313" key="2">
    <source>
        <dbReference type="Proteomes" id="UP001157502"/>
    </source>
</evidence>
<sequence>MGFLRKVAGLSLRDRVRSSVIREELGVEPLLLRIERSQLRWFGHLVRMPPGRLPREVLQARPAGRRPRGRPRTRWRDYISTLAWECLGIPQSELANVAREREAWGPLLELLPPRPDPG</sequence>
<accession>A0ACC2H987</accession>
<dbReference type="Proteomes" id="UP001157502">
    <property type="component" value="Chromosome 4"/>
</dbReference>